<feature type="binding site" evidence="10">
    <location>
        <begin position="52"/>
        <end position="54"/>
    </location>
    <ligand>
        <name>substrate</name>
    </ligand>
</feature>
<feature type="binding site" evidence="10">
    <location>
        <position position="61"/>
    </location>
    <ligand>
        <name>Zn(2+)</name>
        <dbReference type="ChEBI" id="CHEBI:29105"/>
    </ligand>
</feature>
<gene>
    <name evidence="12" type="primary">gmhA_1</name>
    <name evidence="10" type="synonym">gmhA</name>
    <name evidence="12" type="ORF">AQUSIP_16690</name>
</gene>
<feature type="binding site" evidence="10">
    <location>
        <position position="183"/>
    </location>
    <ligand>
        <name>Zn(2+)</name>
        <dbReference type="ChEBI" id="CHEBI:29105"/>
    </ligand>
</feature>
<evidence type="ECO:0000313" key="12">
    <source>
        <dbReference type="EMBL" id="VVC76358.1"/>
    </source>
</evidence>
<comment type="function">
    <text evidence="2 10">Catalyzes the isomerization of sedoheptulose 7-phosphate in D-glycero-D-manno-heptose 7-phosphate.</text>
</comment>
<dbReference type="InterPro" id="IPR035461">
    <property type="entry name" value="GmhA/DiaA"/>
</dbReference>
<evidence type="ECO:0000256" key="5">
    <source>
        <dbReference type="ARBA" id="ARBA00022490"/>
    </source>
</evidence>
<dbReference type="Gene3D" id="3.40.50.10490">
    <property type="entry name" value="Glucose-6-phosphate isomerase like protein, domain 1"/>
    <property type="match status" value="1"/>
</dbReference>
<dbReference type="GO" id="GO:2001061">
    <property type="term" value="P:D-glycero-D-manno-heptose 7-phosphate biosynthetic process"/>
    <property type="evidence" value="ECO:0007669"/>
    <property type="project" value="UniProtKB-UniPathway"/>
</dbReference>
<name>A0A5E4PIT2_9COXI</name>
<keyword evidence="13" id="KW-1185">Reference proteome</keyword>
<dbReference type="GO" id="GO:0005737">
    <property type="term" value="C:cytoplasm"/>
    <property type="evidence" value="ECO:0007669"/>
    <property type="project" value="UniProtKB-SubCell"/>
</dbReference>
<evidence type="ECO:0000256" key="4">
    <source>
        <dbReference type="ARBA" id="ARBA00009894"/>
    </source>
</evidence>
<evidence type="ECO:0000256" key="6">
    <source>
        <dbReference type="ARBA" id="ARBA00022723"/>
    </source>
</evidence>
<comment type="cofactor">
    <cofactor evidence="10">
        <name>Zn(2+)</name>
        <dbReference type="ChEBI" id="CHEBI:29105"/>
    </cofactor>
    <text evidence="10">Binds 1 zinc ion per subunit.</text>
</comment>
<feature type="binding site" evidence="10">
    <location>
        <position position="125"/>
    </location>
    <ligand>
        <name>substrate</name>
    </ligand>
</feature>
<dbReference type="PROSITE" id="PS51464">
    <property type="entry name" value="SIS"/>
    <property type="match status" value="1"/>
</dbReference>
<accession>A0A5E4PIT2</accession>
<dbReference type="GO" id="GO:0008270">
    <property type="term" value="F:zinc ion binding"/>
    <property type="evidence" value="ECO:0007669"/>
    <property type="project" value="UniProtKB-UniRule"/>
</dbReference>
<dbReference type="HAMAP" id="MF_00067">
    <property type="entry name" value="GmhA"/>
    <property type="match status" value="1"/>
</dbReference>
<dbReference type="RefSeq" id="WP_148339584.1">
    <property type="nucleotide sequence ID" value="NZ_LR699119.1"/>
</dbReference>
<feature type="binding site" evidence="10">
    <location>
        <position position="65"/>
    </location>
    <ligand>
        <name>Zn(2+)</name>
        <dbReference type="ChEBI" id="CHEBI:29105"/>
    </ligand>
</feature>
<keyword evidence="5 10" id="KW-0963">Cytoplasm</keyword>
<feature type="binding site" evidence="10">
    <location>
        <begin position="94"/>
        <end position="95"/>
    </location>
    <ligand>
        <name>substrate</name>
    </ligand>
</feature>
<evidence type="ECO:0000256" key="2">
    <source>
        <dbReference type="ARBA" id="ARBA00003172"/>
    </source>
</evidence>
<protein>
    <recommendedName>
        <fullName evidence="10">Phosphoheptose isomerase</fullName>
        <ecNumber evidence="10">5.3.1.28</ecNumber>
    </recommendedName>
    <alternativeName>
        <fullName evidence="10">Sedoheptulose 7-phosphate isomerase</fullName>
    </alternativeName>
</protein>
<comment type="subunit">
    <text evidence="10">Homotetramer.</text>
</comment>
<dbReference type="GO" id="GO:0097367">
    <property type="term" value="F:carbohydrate derivative binding"/>
    <property type="evidence" value="ECO:0007669"/>
    <property type="project" value="InterPro"/>
</dbReference>
<dbReference type="KEGG" id="asip:AQUSIP_16690"/>
<dbReference type="InterPro" id="IPR001347">
    <property type="entry name" value="SIS_dom"/>
</dbReference>
<dbReference type="AlphaFoldDB" id="A0A5E4PIT2"/>
<keyword evidence="9 10" id="KW-0119">Carbohydrate metabolism</keyword>
<dbReference type="GO" id="GO:0008968">
    <property type="term" value="F:D-sedoheptulose 7-phosphate isomerase activity"/>
    <property type="evidence" value="ECO:0007669"/>
    <property type="project" value="UniProtKB-UniRule"/>
</dbReference>
<keyword evidence="6 10" id="KW-0479">Metal-binding</keyword>
<organism evidence="12 13">
    <name type="scientific">Aquicella siphonis</name>
    <dbReference type="NCBI Taxonomy" id="254247"/>
    <lineage>
        <taxon>Bacteria</taxon>
        <taxon>Pseudomonadati</taxon>
        <taxon>Pseudomonadota</taxon>
        <taxon>Gammaproteobacteria</taxon>
        <taxon>Legionellales</taxon>
        <taxon>Coxiellaceae</taxon>
        <taxon>Aquicella</taxon>
    </lineage>
</organism>
<dbReference type="Proteomes" id="UP000324194">
    <property type="component" value="Chromosome 1"/>
</dbReference>
<evidence type="ECO:0000256" key="8">
    <source>
        <dbReference type="ARBA" id="ARBA00023235"/>
    </source>
</evidence>
<feature type="binding site" evidence="10">
    <location>
        <position position="65"/>
    </location>
    <ligand>
        <name>substrate</name>
    </ligand>
</feature>
<comment type="miscellaneous">
    <text evidence="10">The reaction produces a racemic mixture of D-glycero-alpha-D-manno-heptose 7-phosphate and D-glycero-beta-D-manno-heptose 7-phosphate.</text>
</comment>
<comment type="subcellular location">
    <subcellularLocation>
        <location evidence="3 10">Cytoplasm</location>
    </subcellularLocation>
</comment>
<evidence type="ECO:0000313" key="13">
    <source>
        <dbReference type="Proteomes" id="UP000324194"/>
    </source>
</evidence>
<evidence type="ECO:0000256" key="7">
    <source>
        <dbReference type="ARBA" id="ARBA00022833"/>
    </source>
</evidence>
<dbReference type="PANTHER" id="PTHR30390:SF6">
    <property type="entry name" value="DNAA INITIATOR-ASSOCIATING PROTEIN DIAA"/>
    <property type="match status" value="1"/>
</dbReference>
<dbReference type="InterPro" id="IPR046348">
    <property type="entry name" value="SIS_dom_sf"/>
</dbReference>
<sequence length="201" mass="21734">MNSIIERIRGNFTDSIQTKINSADAIINIVAEASEEIVQALLEGHKILSCGNGGSACDALHFSSEMLNRFKQERPGLPAIALSSDIPTLTAIANDYHFSDVFAKQIRAIGQPGDLLLAISTSGNSANIVNAIKAAHDKNMGVIALTGYDGGKIVDHLQEKDIEIRVPAYDTARIQETHILIIHCICDIVDFRLFGHGEVIT</sequence>
<comment type="similarity">
    <text evidence="4 10">Belongs to the SIS family. GmhA subfamily.</text>
</comment>
<evidence type="ECO:0000256" key="1">
    <source>
        <dbReference type="ARBA" id="ARBA00000348"/>
    </source>
</evidence>
<feature type="binding site" evidence="10">
    <location>
        <begin position="120"/>
        <end position="122"/>
    </location>
    <ligand>
        <name>substrate</name>
    </ligand>
</feature>
<dbReference type="CDD" id="cd05006">
    <property type="entry name" value="SIS_GmhA"/>
    <property type="match status" value="1"/>
</dbReference>
<feature type="binding site" evidence="10">
    <location>
        <position position="175"/>
    </location>
    <ligand>
        <name>substrate</name>
    </ligand>
</feature>
<reference evidence="12 13" key="1">
    <citation type="submission" date="2019-08" db="EMBL/GenBank/DDBJ databases">
        <authorList>
            <person name="Guy L."/>
        </authorList>
    </citation>
    <scope>NUCLEOTIDE SEQUENCE [LARGE SCALE GENOMIC DNA]</scope>
    <source>
        <strain evidence="12 13">SGT-108</strain>
    </source>
</reference>
<dbReference type="EC" id="5.3.1.28" evidence="10"/>
<evidence type="ECO:0000259" key="11">
    <source>
        <dbReference type="PROSITE" id="PS51464"/>
    </source>
</evidence>
<dbReference type="NCBIfam" id="NF010546">
    <property type="entry name" value="PRK13936.1"/>
    <property type="match status" value="1"/>
</dbReference>
<keyword evidence="7 10" id="KW-0862">Zinc</keyword>
<evidence type="ECO:0000256" key="9">
    <source>
        <dbReference type="ARBA" id="ARBA00023277"/>
    </source>
</evidence>
<dbReference type="SUPFAM" id="SSF53697">
    <property type="entry name" value="SIS domain"/>
    <property type="match status" value="1"/>
</dbReference>
<dbReference type="GO" id="GO:0005975">
    <property type="term" value="P:carbohydrate metabolic process"/>
    <property type="evidence" value="ECO:0007669"/>
    <property type="project" value="UniProtKB-UniRule"/>
</dbReference>
<dbReference type="UniPathway" id="UPA00041">
    <property type="reaction ID" value="UER00436"/>
</dbReference>
<comment type="catalytic activity">
    <reaction evidence="1 10">
        <text>2 D-sedoheptulose 7-phosphate = D-glycero-alpha-D-manno-heptose 7-phosphate + D-glycero-beta-D-manno-heptose 7-phosphate</text>
        <dbReference type="Rhea" id="RHEA:27489"/>
        <dbReference type="ChEBI" id="CHEBI:57483"/>
        <dbReference type="ChEBI" id="CHEBI:60203"/>
        <dbReference type="ChEBI" id="CHEBI:60204"/>
        <dbReference type="EC" id="5.3.1.28"/>
    </reaction>
</comment>
<keyword evidence="8 10" id="KW-0413">Isomerase</keyword>
<feature type="binding site" evidence="10">
    <location>
        <position position="175"/>
    </location>
    <ligand>
        <name>Zn(2+)</name>
        <dbReference type="ChEBI" id="CHEBI:29105"/>
    </ligand>
</feature>
<dbReference type="Pfam" id="PF13580">
    <property type="entry name" value="SIS_2"/>
    <property type="match status" value="1"/>
</dbReference>
<dbReference type="InterPro" id="IPR004515">
    <property type="entry name" value="Phosphoheptose_Isoase"/>
</dbReference>
<dbReference type="PANTHER" id="PTHR30390">
    <property type="entry name" value="SEDOHEPTULOSE 7-PHOSPHATE ISOMERASE / DNAA INITIATOR-ASSOCIATING FACTOR FOR REPLICATION INITIATION"/>
    <property type="match status" value="1"/>
</dbReference>
<dbReference type="OrthoDB" id="9810929at2"/>
<evidence type="ECO:0000256" key="3">
    <source>
        <dbReference type="ARBA" id="ARBA00004496"/>
    </source>
</evidence>
<feature type="domain" description="SIS" evidence="11">
    <location>
        <begin position="37"/>
        <end position="199"/>
    </location>
</feature>
<proteinExistence type="inferred from homology"/>
<dbReference type="InterPro" id="IPR050099">
    <property type="entry name" value="SIS_GmhA/DiaA_subfam"/>
</dbReference>
<dbReference type="EMBL" id="LR699119">
    <property type="protein sequence ID" value="VVC76358.1"/>
    <property type="molecule type" value="Genomic_DNA"/>
</dbReference>
<comment type="pathway">
    <text evidence="10">Carbohydrate biosynthesis; D-glycero-D-manno-heptose 7-phosphate biosynthesis; D-glycero-alpha-D-manno-heptose 7-phosphate and D-glycero-beta-D-manno-heptose 7-phosphate from sedoheptulose 7-phosphate: step 1/1.</text>
</comment>
<evidence type="ECO:0000256" key="10">
    <source>
        <dbReference type="HAMAP-Rule" id="MF_00067"/>
    </source>
</evidence>